<protein>
    <submittedName>
        <fullName evidence="1">Uncharacterized protein</fullName>
    </submittedName>
</protein>
<dbReference type="AlphaFoldDB" id="A0A2A7NMH6"/>
<proteinExistence type="predicted"/>
<accession>A0A2A7NMH6</accession>
<organism evidence="1 2">
    <name type="scientific">Mycolicibacterium diernhoferi</name>
    <dbReference type="NCBI Taxonomy" id="1801"/>
    <lineage>
        <taxon>Bacteria</taxon>
        <taxon>Bacillati</taxon>
        <taxon>Actinomycetota</taxon>
        <taxon>Actinomycetes</taxon>
        <taxon>Mycobacteriales</taxon>
        <taxon>Mycobacteriaceae</taxon>
        <taxon>Mycolicibacterium</taxon>
    </lineage>
</organism>
<comment type="caution">
    <text evidence="1">The sequence shown here is derived from an EMBL/GenBank/DDBJ whole genome shotgun (WGS) entry which is preliminary data.</text>
</comment>
<evidence type="ECO:0000313" key="1">
    <source>
        <dbReference type="EMBL" id="PEG51621.1"/>
    </source>
</evidence>
<feature type="non-terminal residue" evidence="1">
    <location>
        <position position="69"/>
    </location>
</feature>
<dbReference type="EMBL" id="PDCR01000046">
    <property type="protein sequence ID" value="PEG51621.1"/>
    <property type="molecule type" value="Genomic_DNA"/>
</dbReference>
<sequence length="69" mass="6805">MEPNGPGARHNHMFADTAAITVAGADLSRSAAEFDGIATALPAAIAPCLTALGPVGVDFLAALASALDE</sequence>
<name>A0A2A7NMH6_9MYCO</name>
<keyword evidence="2" id="KW-1185">Reference proteome</keyword>
<evidence type="ECO:0000313" key="2">
    <source>
        <dbReference type="Proteomes" id="UP000220340"/>
    </source>
</evidence>
<gene>
    <name evidence="1" type="ORF">CRI78_25470</name>
</gene>
<reference evidence="1 2" key="1">
    <citation type="submission" date="2017-10" db="EMBL/GenBank/DDBJ databases">
        <title>The new phylogeny of genus Mycobacterium.</title>
        <authorList>
            <person name="Tortoli E."/>
            <person name="Trovato A."/>
            <person name="Cirillo D.M."/>
        </authorList>
    </citation>
    <scope>NUCLEOTIDE SEQUENCE [LARGE SCALE GENOMIC DNA]</scope>
    <source>
        <strain evidence="1 2">IP141170001</strain>
    </source>
</reference>
<dbReference type="Proteomes" id="UP000220340">
    <property type="component" value="Unassembled WGS sequence"/>
</dbReference>